<comment type="similarity">
    <text evidence="2">Belongs to the SLX4 family.</text>
</comment>
<feature type="compositionally biased region" description="Low complexity" evidence="8">
    <location>
        <begin position="393"/>
        <end position="409"/>
    </location>
</feature>
<name>A0A7R8V492_HERIL</name>
<evidence type="ECO:0000256" key="8">
    <source>
        <dbReference type="SAM" id="MobiDB-lite"/>
    </source>
</evidence>
<dbReference type="AlphaFoldDB" id="A0A7R8V492"/>
<organism evidence="9 10">
    <name type="scientific">Hermetia illucens</name>
    <name type="common">Black soldier fly</name>
    <dbReference type="NCBI Taxonomy" id="343691"/>
    <lineage>
        <taxon>Eukaryota</taxon>
        <taxon>Metazoa</taxon>
        <taxon>Ecdysozoa</taxon>
        <taxon>Arthropoda</taxon>
        <taxon>Hexapoda</taxon>
        <taxon>Insecta</taxon>
        <taxon>Pterygota</taxon>
        <taxon>Neoptera</taxon>
        <taxon>Endopterygota</taxon>
        <taxon>Diptera</taxon>
        <taxon>Brachycera</taxon>
        <taxon>Stratiomyomorpha</taxon>
        <taxon>Stratiomyidae</taxon>
        <taxon>Hermetiinae</taxon>
        <taxon>Hermetia</taxon>
    </lineage>
</organism>
<dbReference type="Pfam" id="PF09494">
    <property type="entry name" value="Slx4"/>
    <property type="match status" value="1"/>
</dbReference>
<proteinExistence type="inferred from homology"/>
<evidence type="ECO:0000256" key="1">
    <source>
        <dbReference type="ARBA" id="ARBA00004123"/>
    </source>
</evidence>
<keyword evidence="6" id="KW-0539">Nucleus</keyword>
<evidence type="ECO:0000256" key="5">
    <source>
        <dbReference type="ARBA" id="ARBA00023204"/>
    </source>
</evidence>
<feature type="compositionally biased region" description="Polar residues" evidence="8">
    <location>
        <begin position="365"/>
        <end position="376"/>
    </location>
</feature>
<dbReference type="EMBL" id="LR899014">
    <property type="protein sequence ID" value="CAD7092398.1"/>
    <property type="molecule type" value="Genomic_DNA"/>
</dbReference>
<evidence type="ECO:0000256" key="7">
    <source>
        <dbReference type="ARBA" id="ARBA00029496"/>
    </source>
</evidence>
<evidence type="ECO:0000256" key="6">
    <source>
        <dbReference type="ARBA" id="ARBA00023242"/>
    </source>
</evidence>
<feature type="region of interest" description="Disordered" evidence="8">
    <location>
        <begin position="134"/>
        <end position="154"/>
    </location>
</feature>
<evidence type="ECO:0000256" key="3">
    <source>
        <dbReference type="ARBA" id="ARBA00022763"/>
    </source>
</evidence>
<feature type="compositionally biased region" description="Polar residues" evidence="8">
    <location>
        <begin position="20"/>
        <end position="42"/>
    </location>
</feature>
<dbReference type="InterPro" id="IPR018574">
    <property type="entry name" value="Structure-sp_endonuc_su_Slx4"/>
</dbReference>
<evidence type="ECO:0000313" key="9">
    <source>
        <dbReference type="EMBL" id="CAD7092398.1"/>
    </source>
</evidence>
<dbReference type="GO" id="GO:0000712">
    <property type="term" value="P:resolution of meiotic recombination intermediates"/>
    <property type="evidence" value="ECO:0007669"/>
    <property type="project" value="TreeGrafter"/>
</dbReference>
<keyword evidence="5" id="KW-0234">DNA repair</keyword>
<dbReference type="PANTHER" id="PTHR21541:SF3">
    <property type="entry name" value="STRUCTURE-SPECIFIC ENDONUCLEASE SUBUNIT SLX4"/>
    <property type="match status" value="1"/>
</dbReference>
<dbReference type="OrthoDB" id="5576441at2759"/>
<keyword evidence="3" id="KW-0227">DNA damage</keyword>
<feature type="compositionally biased region" description="Basic residues" evidence="8">
    <location>
        <begin position="1"/>
        <end position="19"/>
    </location>
</feature>
<dbReference type="PANTHER" id="PTHR21541">
    <property type="entry name" value="BTB POZ DOMAIN CONTAINING 12"/>
    <property type="match status" value="1"/>
</dbReference>
<keyword evidence="4" id="KW-0233">DNA recombination</keyword>
<dbReference type="GO" id="GO:0033557">
    <property type="term" value="C:Slx1-Slx4 complex"/>
    <property type="evidence" value="ECO:0007669"/>
    <property type="project" value="InterPro"/>
</dbReference>
<reference evidence="9 10" key="1">
    <citation type="submission" date="2020-11" db="EMBL/GenBank/DDBJ databases">
        <authorList>
            <person name="Wallbank WR R."/>
            <person name="Pardo Diaz C."/>
            <person name="Kozak K."/>
            <person name="Martin S."/>
            <person name="Jiggins C."/>
            <person name="Moest M."/>
            <person name="Warren A I."/>
            <person name="Generalovic N T."/>
            <person name="Byers J.R.P. K."/>
            <person name="Montejo-Kovacevich G."/>
            <person name="Yen C E."/>
        </authorList>
    </citation>
    <scope>NUCLEOTIDE SEQUENCE [LARGE SCALE GENOMIC DNA]</scope>
</reference>
<dbReference type="Proteomes" id="UP000594454">
    <property type="component" value="Chromosome 6"/>
</dbReference>
<feature type="region of interest" description="Disordered" evidence="8">
    <location>
        <begin position="1"/>
        <end position="106"/>
    </location>
</feature>
<evidence type="ECO:0000313" key="10">
    <source>
        <dbReference type="Proteomes" id="UP000594454"/>
    </source>
</evidence>
<dbReference type="CDD" id="cd22999">
    <property type="entry name" value="SAP_SLX4"/>
    <property type="match status" value="1"/>
</dbReference>
<feature type="region of interest" description="Disordered" evidence="8">
    <location>
        <begin position="350"/>
        <end position="428"/>
    </location>
</feature>
<feature type="compositionally biased region" description="Basic and acidic residues" evidence="8">
    <location>
        <begin position="377"/>
        <end position="390"/>
    </location>
</feature>
<comment type="subcellular location">
    <subcellularLocation>
        <location evidence="1">Nucleus</location>
    </subcellularLocation>
</comment>
<keyword evidence="10" id="KW-1185">Reference proteome</keyword>
<dbReference type="GO" id="GO:0006260">
    <property type="term" value="P:DNA replication"/>
    <property type="evidence" value="ECO:0007669"/>
    <property type="project" value="InterPro"/>
</dbReference>
<dbReference type="InParanoid" id="A0A7R8V492"/>
<protein>
    <recommendedName>
        <fullName evidence="7">Structure-specific endonuclease subunit SLX4</fullName>
    </recommendedName>
</protein>
<evidence type="ECO:0000256" key="2">
    <source>
        <dbReference type="ARBA" id="ARBA00006661"/>
    </source>
</evidence>
<dbReference type="GO" id="GO:0006281">
    <property type="term" value="P:DNA repair"/>
    <property type="evidence" value="ECO:0007669"/>
    <property type="project" value="UniProtKB-KW"/>
</dbReference>
<accession>A0A7R8V492</accession>
<dbReference type="FunCoup" id="A0A7R8V492">
    <property type="interactions" value="6"/>
</dbReference>
<sequence length="1129" mass="127926">MNGKPKFSKLRLPASKRNKNGSTSQISQFFSNSHQIESSTFNDDSKDCSDLDPNSNSSVDRGDHKFISMPDPDPADSPSDSHVKPSFSSFEALNPAKLRRLDHDKSGNRNTIKEFFTSQANESDFESTQKVVKKATTLKSTKQRTRSNTSKKQPKIKNALFKREQMLSSFIVEQSKAEDVDPNEMQMALALSRSEVETCRIENEDSNGSSNSAEVIREKLQEFGYRVAQSNKGKSFFVAPKARGKWANKFTSLTLRDPEHQQRKVNEKVERFLNSQYTTIGSGENTSKGQFAISSSLLSDMKSDKVAISLYHGDYEHSEITKFYVSNICEPSGNKIGNLLKNFRAIPGRDLSPRKKDLAGKSGTEVVNQAKNQSGCEENKNCDISEKLDESPIESNSESNRENNNQNIELDPPLVEPNRNCGREKSDQNFFREASPDLFLDEEDEVCVESTSVEQSTDPKEVCYKEAVVEKQDSKNSNSVPSADERIQPTVTESNQCPEIVSLSSESNSNDIMTCEKFSSDEDTLQNLREVENGNKVNISQDDFIDLTQVNIDPDKHTELSDQEGQLQVSVSLQQHQDDTEDNASCDSDKIIEASQENFIDLTQGDIDPDMISASDCEEPLPHSSQKSITFNDEENLSQNSTSSIIVLSDDEVNYSIKVAKGFDVSANTTDTSEGTNITMNEIDESSASSKRHSTDACDIYSVFSDMRYESLNGQLGNNEDNNESVQKCNNLSTNFCDDNSDALNYSLAHEIMSHSFQEEFEKLNPVAADGEQEVQLPRVTTEEIVCLDLTEPTPPDQDTITPHCSRYDGNASVNSSRNFGKTHSDSFLLPKNKTPSALKRFSSSKKFDEFINNDCYNDDNYFDEDEFDRLVNAEQQYAKRAHQPKDLNTLLTGAMKSPNDSFEEITIDDKIYLVKTQNMKPKPDYQRMDSPTRLKELYKFGLKPLKRKQAIVMLEYIYNQTHPYLVEDNEDDEIEINVHGSDEEDSNKHDVDDFEGLGTQVALEKLNKYNLKDCNGACLVAEDGLRPETDNEEYIFQTNVRSKICTALLPFHIAWFNLVKSSQKLREAILYYEPIDLQEIYIFFKSIGYRYDPKDLKRFFDGRSIIFQYDLKKEVANRHIRKPRRKNR</sequence>
<evidence type="ECO:0000256" key="4">
    <source>
        <dbReference type="ARBA" id="ARBA00023172"/>
    </source>
</evidence>
<gene>
    <name evidence="9" type="ORF">HERILL_LOCUS14758</name>
</gene>